<dbReference type="InterPro" id="IPR005913">
    <property type="entry name" value="dTDP_dehydrorham_reduct"/>
</dbReference>
<dbReference type="PANTHER" id="PTHR10491:SF4">
    <property type="entry name" value="METHIONINE ADENOSYLTRANSFERASE 2 SUBUNIT BETA"/>
    <property type="match status" value="1"/>
</dbReference>
<dbReference type="AlphaFoldDB" id="A0AA37TLX2"/>
<dbReference type="Gene3D" id="3.40.50.720">
    <property type="entry name" value="NAD(P)-binding Rossmann-like Domain"/>
    <property type="match status" value="1"/>
</dbReference>
<comment type="function">
    <text evidence="6">Catalyzes the reduction of dTDP-6-deoxy-L-lyxo-4-hexulose to yield dTDP-L-rhamnose.</text>
</comment>
<comment type="cofactor">
    <cofactor evidence="6">
        <name>Mg(2+)</name>
        <dbReference type="ChEBI" id="CHEBI:18420"/>
    </cofactor>
    <text evidence="6">Binds 1 Mg(2+) ion per monomer.</text>
</comment>
<proteinExistence type="inferred from homology"/>
<comment type="caution">
    <text evidence="8">The sequence shown here is derived from an EMBL/GenBank/DDBJ whole genome shotgun (WGS) entry which is preliminary data.</text>
</comment>
<evidence type="ECO:0000313" key="8">
    <source>
        <dbReference type="EMBL" id="GLS73733.1"/>
    </source>
</evidence>
<dbReference type="SUPFAM" id="SSF51445">
    <property type="entry name" value="(Trans)glycosidases"/>
    <property type="match status" value="1"/>
</dbReference>
<evidence type="ECO:0000259" key="7">
    <source>
        <dbReference type="Pfam" id="PF04321"/>
    </source>
</evidence>
<dbReference type="EMBL" id="BSPL01000029">
    <property type="protein sequence ID" value="GLS73733.1"/>
    <property type="molecule type" value="Genomic_DNA"/>
</dbReference>
<evidence type="ECO:0000256" key="3">
    <source>
        <dbReference type="ARBA" id="ARBA00012929"/>
    </source>
</evidence>
<dbReference type="RefSeq" id="WP_238199325.1">
    <property type="nucleotide sequence ID" value="NZ_BPQZ01000034.1"/>
</dbReference>
<evidence type="ECO:0000256" key="2">
    <source>
        <dbReference type="ARBA" id="ARBA00010944"/>
    </source>
</evidence>
<evidence type="ECO:0000256" key="4">
    <source>
        <dbReference type="ARBA" id="ARBA00017099"/>
    </source>
</evidence>
<dbReference type="Gene3D" id="3.20.20.80">
    <property type="entry name" value="Glycosidases"/>
    <property type="match status" value="1"/>
</dbReference>
<keyword evidence="6" id="KW-0560">Oxidoreductase</keyword>
<comment type="similarity">
    <text evidence="2 6">Belongs to the dTDP-4-dehydrorhamnose reductase family.</text>
</comment>
<evidence type="ECO:0000313" key="9">
    <source>
        <dbReference type="Proteomes" id="UP001157440"/>
    </source>
</evidence>
<evidence type="ECO:0000256" key="5">
    <source>
        <dbReference type="ARBA" id="ARBA00048200"/>
    </source>
</evidence>
<name>A0AA37TLX2_9HYPH</name>
<dbReference type="GO" id="GO:0008831">
    <property type="term" value="F:dTDP-4-dehydrorhamnose reductase activity"/>
    <property type="evidence" value="ECO:0007669"/>
    <property type="project" value="UniProtKB-EC"/>
</dbReference>
<dbReference type="InterPro" id="IPR017853">
    <property type="entry name" value="GH"/>
</dbReference>
<organism evidence="8 9">
    <name type="scientific">Methylobacterium tardum</name>
    <dbReference type="NCBI Taxonomy" id="374432"/>
    <lineage>
        <taxon>Bacteria</taxon>
        <taxon>Pseudomonadati</taxon>
        <taxon>Pseudomonadota</taxon>
        <taxon>Alphaproteobacteria</taxon>
        <taxon>Hyphomicrobiales</taxon>
        <taxon>Methylobacteriaceae</taxon>
        <taxon>Methylobacterium</taxon>
    </lineage>
</organism>
<dbReference type="Proteomes" id="UP001157440">
    <property type="component" value="Unassembled WGS sequence"/>
</dbReference>
<dbReference type="InterPro" id="IPR036291">
    <property type="entry name" value="NAD(P)-bd_dom_sf"/>
</dbReference>
<comment type="catalytic activity">
    <reaction evidence="5 6">
        <text>dTDP-beta-L-rhamnose + NADP(+) = dTDP-4-dehydro-beta-L-rhamnose + NADPH + H(+)</text>
        <dbReference type="Rhea" id="RHEA:21796"/>
        <dbReference type="ChEBI" id="CHEBI:15378"/>
        <dbReference type="ChEBI" id="CHEBI:57510"/>
        <dbReference type="ChEBI" id="CHEBI:57783"/>
        <dbReference type="ChEBI" id="CHEBI:58349"/>
        <dbReference type="ChEBI" id="CHEBI:62830"/>
        <dbReference type="EC" id="1.1.1.133"/>
    </reaction>
</comment>
<feature type="domain" description="RmlD-like substrate binding" evidence="7">
    <location>
        <begin position="512"/>
        <end position="664"/>
    </location>
</feature>
<dbReference type="EC" id="1.1.1.133" evidence="3 6"/>
<dbReference type="PANTHER" id="PTHR10491">
    <property type="entry name" value="DTDP-4-DEHYDRORHAMNOSE REDUCTASE"/>
    <property type="match status" value="1"/>
</dbReference>
<keyword evidence="6" id="KW-0521">NADP</keyword>
<comment type="pathway">
    <text evidence="1 6">Carbohydrate biosynthesis; dTDP-L-rhamnose biosynthesis.</text>
</comment>
<evidence type="ECO:0000256" key="1">
    <source>
        <dbReference type="ARBA" id="ARBA00004781"/>
    </source>
</evidence>
<evidence type="ECO:0000256" key="6">
    <source>
        <dbReference type="RuleBase" id="RU364082"/>
    </source>
</evidence>
<protein>
    <recommendedName>
        <fullName evidence="4 6">dTDP-4-dehydrorhamnose reductase</fullName>
        <ecNumber evidence="3 6">1.1.1.133</ecNumber>
    </recommendedName>
</protein>
<dbReference type="SUPFAM" id="SSF51735">
    <property type="entry name" value="NAD(P)-binding Rossmann-fold domains"/>
    <property type="match status" value="1"/>
</dbReference>
<dbReference type="Pfam" id="PF04321">
    <property type="entry name" value="RmlD_sub_bind"/>
    <property type="match status" value="1"/>
</dbReference>
<keyword evidence="9" id="KW-1185">Reference proteome</keyword>
<dbReference type="InterPro" id="IPR029903">
    <property type="entry name" value="RmlD-like-bd"/>
</dbReference>
<reference evidence="9" key="1">
    <citation type="journal article" date="2019" name="Int. J. Syst. Evol. Microbiol.">
        <title>The Global Catalogue of Microorganisms (GCM) 10K type strain sequencing project: providing services to taxonomists for standard genome sequencing and annotation.</title>
        <authorList>
            <consortium name="The Broad Institute Genomics Platform"/>
            <consortium name="The Broad Institute Genome Sequencing Center for Infectious Disease"/>
            <person name="Wu L."/>
            <person name="Ma J."/>
        </authorList>
    </citation>
    <scope>NUCLEOTIDE SEQUENCE [LARGE SCALE GENOMIC DNA]</scope>
    <source>
        <strain evidence="9">NBRC 103632</strain>
    </source>
</reference>
<accession>A0AA37TLX2</accession>
<gene>
    <name evidence="8" type="ORF">GCM10007890_57480</name>
</gene>
<sequence length="712" mass="78342">MLELWGGVECSVVRIRGTYRDQLAETGHRDRIADLDAIAGLGIRTVRYPILWEHVAPADPESLDWSWHDARLPRLHRLGIRVIAGLVHHGSGPRYTSLADPAFPTRLARYARQVAARYPWIDRFTPVNEPLTTARFAGLYGHWYPHRRSEGDFLRMVVTQCRAVLQAMRAIRTVTPGAQLIQTEDIGKTFSTPALADQAAYENERRWLSLDLLCGRVGRAHPWFGRCLAHGVSQADLEDFLTGDACPAVIGANHYLTSERYLDERVRAYPKPLRGGNGRHRYADVEAVRMRHLADQTGPKARLKEVWERYRQSLAVTEVHHGCSRDDQLRWFAEVWQAALDLRADHVPVAAVTLWSLFGAVDWNSLLLRRASDYEPGAFDIRSPQPRLTTLGRAARDLAATGQTGHPVLTAPGWWRRSGRYYAPDPHEAEPVYQDREADQAAIAVLRDAGHYAEAVAQICAARGLKSIILGEAALPAALSYAKIWAVLDPTTLPTAATAHRYPGGSFWSDFRAGTRLAALSGQADVPFLTFSSGLVFDGRTEGAPTEADPVRPSSLFGRSAAEREARVREAHPGALIARTGLVFGQGDERDMALQLLLDPPEGWSWSFRKAALIAPTYLPDLVHAALDLLIDGETGLWHLANAGGTTWPDFVRRLAAAAGQPRTEPCCGIGSGPPIPLASGRGAVMPTLDDAIARYAEAVLRPLRLSGLAAE</sequence>